<dbReference type="Proteomes" id="UP000775213">
    <property type="component" value="Unassembled WGS sequence"/>
</dbReference>
<evidence type="ECO:0000256" key="1">
    <source>
        <dbReference type="ARBA" id="ARBA00005437"/>
    </source>
</evidence>
<dbReference type="InterPro" id="IPR007612">
    <property type="entry name" value="LOR"/>
</dbReference>
<reference evidence="2 3" key="1">
    <citation type="journal article" date="2021" name="Hortic Res">
        <title>Chromosome-scale assembly of the Dendrobium chrysotoxum genome enhances the understanding of orchid evolution.</title>
        <authorList>
            <person name="Zhang Y."/>
            <person name="Zhang G.Q."/>
            <person name="Zhang D."/>
            <person name="Liu X.D."/>
            <person name="Xu X.Y."/>
            <person name="Sun W.H."/>
            <person name="Yu X."/>
            <person name="Zhu X."/>
            <person name="Wang Z.W."/>
            <person name="Zhao X."/>
            <person name="Zhong W.Y."/>
            <person name="Chen H."/>
            <person name="Yin W.L."/>
            <person name="Huang T."/>
            <person name="Niu S.C."/>
            <person name="Liu Z.J."/>
        </authorList>
    </citation>
    <scope>NUCLEOTIDE SEQUENCE [LARGE SCALE GENOMIC DNA]</scope>
    <source>
        <strain evidence="2">Lindl</strain>
    </source>
</reference>
<sequence length="250" mass="27876">MATAIIDGKKQDRVVSSKDRSLMATPFYPPPAPAPPSGPASKIAVVGEQFCAPYTVDLTVTEKAISLTDGDYVVTDVNGNILFKVKGKFLSLRDRRILLDAVGNPLLSMQQKIQFKRLEELIDAVVLQMISMHRRWQVYKGDSSNSADLLFSVKKSSLLQFKTELDVFVASNTAESHCDFKVKGSFHERSCLIYLGDSTNVIARMHREYTVKNIVLGKDAFGITIYPNVDYAFVVALIVILDEINEDRHD</sequence>
<dbReference type="PANTHER" id="PTHR31087:SF58">
    <property type="entry name" value="OS07G0230700 PROTEIN"/>
    <property type="match status" value="1"/>
</dbReference>
<dbReference type="Pfam" id="PF04525">
    <property type="entry name" value="LOR"/>
    <property type="match status" value="1"/>
</dbReference>
<dbReference type="InterPro" id="IPR025659">
    <property type="entry name" value="Tubby-like_C"/>
</dbReference>
<dbReference type="Gene3D" id="2.40.160.200">
    <property type="entry name" value="LURP1-related"/>
    <property type="match status" value="1"/>
</dbReference>
<dbReference type="PANTHER" id="PTHR31087">
    <property type="match status" value="1"/>
</dbReference>
<proteinExistence type="inferred from homology"/>
<organism evidence="2 3">
    <name type="scientific">Dendrobium chrysotoxum</name>
    <name type="common">Orchid</name>
    <dbReference type="NCBI Taxonomy" id="161865"/>
    <lineage>
        <taxon>Eukaryota</taxon>
        <taxon>Viridiplantae</taxon>
        <taxon>Streptophyta</taxon>
        <taxon>Embryophyta</taxon>
        <taxon>Tracheophyta</taxon>
        <taxon>Spermatophyta</taxon>
        <taxon>Magnoliopsida</taxon>
        <taxon>Liliopsida</taxon>
        <taxon>Asparagales</taxon>
        <taxon>Orchidaceae</taxon>
        <taxon>Epidendroideae</taxon>
        <taxon>Malaxideae</taxon>
        <taxon>Dendrobiinae</taxon>
        <taxon>Dendrobium</taxon>
    </lineage>
</organism>
<name>A0AAV7GY96_DENCH</name>
<gene>
    <name evidence="2" type="ORF">IEQ34_009321</name>
</gene>
<dbReference type="EMBL" id="JAGFBR010000009">
    <property type="protein sequence ID" value="KAH0461746.1"/>
    <property type="molecule type" value="Genomic_DNA"/>
</dbReference>
<evidence type="ECO:0008006" key="4">
    <source>
        <dbReference type="Google" id="ProtNLM"/>
    </source>
</evidence>
<evidence type="ECO:0000313" key="2">
    <source>
        <dbReference type="EMBL" id="KAH0461746.1"/>
    </source>
</evidence>
<dbReference type="InterPro" id="IPR038595">
    <property type="entry name" value="LOR_sf"/>
</dbReference>
<comment type="caution">
    <text evidence="2">The sequence shown here is derived from an EMBL/GenBank/DDBJ whole genome shotgun (WGS) entry which is preliminary data.</text>
</comment>
<comment type="similarity">
    <text evidence="1">Belongs to the LOR family.</text>
</comment>
<keyword evidence="3" id="KW-1185">Reference proteome</keyword>
<dbReference type="AlphaFoldDB" id="A0AAV7GY96"/>
<dbReference type="SUPFAM" id="SSF54518">
    <property type="entry name" value="Tubby C-terminal domain-like"/>
    <property type="match status" value="1"/>
</dbReference>
<accession>A0AAV7GY96</accession>
<protein>
    <recommendedName>
        <fullName evidence="4">Protein LURP-one-related 15</fullName>
    </recommendedName>
</protein>
<evidence type="ECO:0000313" key="3">
    <source>
        <dbReference type="Proteomes" id="UP000775213"/>
    </source>
</evidence>